<dbReference type="EMBL" id="JACHNH010000001">
    <property type="protein sequence ID" value="MBB4765118.1"/>
    <property type="molecule type" value="Genomic_DNA"/>
</dbReference>
<dbReference type="RefSeq" id="WP_184996223.1">
    <property type="nucleotide sequence ID" value="NZ_BOMK01000103.1"/>
</dbReference>
<comment type="caution">
    <text evidence="2">The sequence shown here is derived from an EMBL/GenBank/DDBJ whole genome shotgun (WGS) entry which is preliminary data.</text>
</comment>
<evidence type="ECO:0000313" key="2">
    <source>
        <dbReference type="EMBL" id="MBB4765118.1"/>
    </source>
</evidence>
<protein>
    <submittedName>
        <fullName evidence="2">Uncharacterized protein</fullName>
    </submittedName>
</protein>
<keyword evidence="1" id="KW-0812">Transmembrane</keyword>
<gene>
    <name evidence="2" type="ORF">BJ971_005674</name>
</gene>
<keyword evidence="1" id="KW-0472">Membrane</keyword>
<evidence type="ECO:0000256" key="1">
    <source>
        <dbReference type="SAM" id="Phobius"/>
    </source>
</evidence>
<keyword evidence="1" id="KW-1133">Transmembrane helix</keyword>
<organism evidence="2 3">
    <name type="scientific">Actinoplanes digitatis</name>
    <dbReference type="NCBI Taxonomy" id="1868"/>
    <lineage>
        <taxon>Bacteria</taxon>
        <taxon>Bacillati</taxon>
        <taxon>Actinomycetota</taxon>
        <taxon>Actinomycetes</taxon>
        <taxon>Micromonosporales</taxon>
        <taxon>Micromonosporaceae</taxon>
        <taxon>Actinoplanes</taxon>
    </lineage>
</organism>
<feature type="transmembrane region" description="Helical" evidence="1">
    <location>
        <begin position="73"/>
        <end position="99"/>
    </location>
</feature>
<feature type="transmembrane region" description="Helical" evidence="1">
    <location>
        <begin position="21"/>
        <end position="43"/>
    </location>
</feature>
<reference evidence="2 3" key="1">
    <citation type="submission" date="2020-08" db="EMBL/GenBank/DDBJ databases">
        <title>Sequencing the genomes of 1000 actinobacteria strains.</title>
        <authorList>
            <person name="Klenk H.-P."/>
        </authorList>
    </citation>
    <scope>NUCLEOTIDE SEQUENCE [LARGE SCALE GENOMIC DNA]</scope>
    <source>
        <strain evidence="2 3">DSM 43149</strain>
    </source>
</reference>
<dbReference type="Proteomes" id="UP000578112">
    <property type="component" value="Unassembled WGS sequence"/>
</dbReference>
<sequence>MTQVPEQQDTQGGRVVLWAQWGLLTAYLVGSFGTLLAAVVQAGDLGALLDPRLERLDDPKVALPDSVWNPLSWVFGICRLVAMLVFPVALVGLISGVAAVAHAQRVGDRKVLLGSLAAIAAWVVLLAVTLSPYGRQLHNWLLD</sequence>
<name>A0A7W7I277_9ACTN</name>
<accession>A0A7W7I277</accession>
<feature type="transmembrane region" description="Helical" evidence="1">
    <location>
        <begin position="111"/>
        <end position="133"/>
    </location>
</feature>
<evidence type="ECO:0000313" key="3">
    <source>
        <dbReference type="Proteomes" id="UP000578112"/>
    </source>
</evidence>
<dbReference type="AlphaFoldDB" id="A0A7W7I277"/>
<proteinExistence type="predicted"/>
<keyword evidence="3" id="KW-1185">Reference proteome</keyword>